<dbReference type="SUPFAM" id="SSF56801">
    <property type="entry name" value="Acetyl-CoA synthetase-like"/>
    <property type="match status" value="1"/>
</dbReference>
<dbReference type="PANTHER" id="PTHR43767">
    <property type="entry name" value="LONG-CHAIN-FATTY-ACID--COA LIGASE"/>
    <property type="match status" value="1"/>
</dbReference>
<dbReference type="Proteomes" id="UP000199529">
    <property type="component" value="Unassembled WGS sequence"/>
</dbReference>
<dbReference type="PROSITE" id="PS00455">
    <property type="entry name" value="AMP_BINDING"/>
    <property type="match status" value="1"/>
</dbReference>
<keyword evidence="6" id="KW-1185">Reference proteome</keyword>
<accession>A0A1H3IZN7</accession>
<feature type="domain" description="AMP-dependent synthetase/ligase" evidence="3">
    <location>
        <begin position="20"/>
        <end position="377"/>
    </location>
</feature>
<evidence type="ECO:0000259" key="4">
    <source>
        <dbReference type="Pfam" id="PF13193"/>
    </source>
</evidence>
<sequence length="519" mass="55675">MLTTTLTAGDGRTLHGLLAWHATYAPRRTFLAFEPEPGCVRTTSYGEVFLRARQVAGLLRDAGVRPGDRVNVHLTNQPEFYESWFGTALAGAVLVPTNPLASADELGFVLRHANCRAVITERSLHGVVAEAAAGAPVLVVGSGGADDFDACVRASSPHAVEDTTSEQTASVLYTSGTTSRPKGVLVSHAAYAAAGETVAGQLRLGPDDRQLVVLPLFHGNAQYYSTMSALVTGASIGLAPKFSASRWSAQAAALEATVTSLFAAPMRMILAAEQSEHDRGHRLRAGMFAQNVSEAALREFEGRFGVPMVQLYGMTETVTPPTMGSLHGDRRPHSIGRPVPGAVLRIVDVEGKDVEPGEPGELLVGGVPGRTLMTGYLDDPDSTAKALRDGWLHTGDTVRADRDGYLHFVDRAKDVIKRSGENVASAEVERVLNEHPAVFESAVVAVPDQMRDEAVKAFAVLHAGAEATAEDLRQWCAQRLAKFKVPEFVQFVDQLPRTSVGKIQKHLLRNEFSGDSLER</sequence>
<comment type="similarity">
    <text evidence="1">Belongs to the ATP-dependent AMP-binding enzyme family.</text>
</comment>
<dbReference type="Pfam" id="PF00501">
    <property type="entry name" value="AMP-binding"/>
    <property type="match status" value="1"/>
</dbReference>
<keyword evidence="2 5" id="KW-0436">Ligase</keyword>
<proteinExistence type="inferred from homology"/>
<dbReference type="PANTHER" id="PTHR43767:SF1">
    <property type="entry name" value="NONRIBOSOMAL PEPTIDE SYNTHASE PES1 (EUROFUNG)-RELATED"/>
    <property type="match status" value="1"/>
</dbReference>
<dbReference type="InterPro" id="IPR045851">
    <property type="entry name" value="AMP-bd_C_sf"/>
</dbReference>
<evidence type="ECO:0000259" key="3">
    <source>
        <dbReference type="Pfam" id="PF00501"/>
    </source>
</evidence>
<dbReference type="RefSeq" id="WP_093269212.1">
    <property type="nucleotide sequence ID" value="NZ_FNOK01000024.1"/>
</dbReference>
<dbReference type="InterPro" id="IPR020845">
    <property type="entry name" value="AMP-binding_CS"/>
</dbReference>
<name>A0A1H3IZN7_9PSEU</name>
<evidence type="ECO:0000313" key="5">
    <source>
        <dbReference type="EMBL" id="SDY32815.1"/>
    </source>
</evidence>
<feature type="domain" description="AMP-binding enzyme C-terminal" evidence="4">
    <location>
        <begin position="427"/>
        <end position="502"/>
    </location>
</feature>
<evidence type="ECO:0000313" key="6">
    <source>
        <dbReference type="Proteomes" id="UP000199529"/>
    </source>
</evidence>
<gene>
    <name evidence="5" type="ORF">SAMN05216215_102471</name>
</gene>
<dbReference type="InterPro" id="IPR042099">
    <property type="entry name" value="ANL_N_sf"/>
</dbReference>
<dbReference type="Pfam" id="PF13193">
    <property type="entry name" value="AMP-binding_C"/>
    <property type="match status" value="1"/>
</dbReference>
<dbReference type="GO" id="GO:0016878">
    <property type="term" value="F:acid-thiol ligase activity"/>
    <property type="evidence" value="ECO:0007669"/>
    <property type="project" value="UniProtKB-ARBA"/>
</dbReference>
<protein>
    <submittedName>
        <fullName evidence="5">Crotonobetaine/carnitine-CoA ligase</fullName>
    </submittedName>
</protein>
<dbReference type="FunFam" id="3.30.300.30:FF:000008">
    <property type="entry name" value="2,3-dihydroxybenzoate-AMP ligase"/>
    <property type="match status" value="1"/>
</dbReference>
<dbReference type="STRING" id="418495.SAMN05216215_102471"/>
<organism evidence="5 6">
    <name type="scientific">Saccharopolyspora shandongensis</name>
    <dbReference type="NCBI Taxonomy" id="418495"/>
    <lineage>
        <taxon>Bacteria</taxon>
        <taxon>Bacillati</taxon>
        <taxon>Actinomycetota</taxon>
        <taxon>Actinomycetes</taxon>
        <taxon>Pseudonocardiales</taxon>
        <taxon>Pseudonocardiaceae</taxon>
        <taxon>Saccharopolyspora</taxon>
    </lineage>
</organism>
<dbReference type="Gene3D" id="3.30.300.30">
    <property type="match status" value="1"/>
</dbReference>
<evidence type="ECO:0000256" key="1">
    <source>
        <dbReference type="ARBA" id="ARBA00006432"/>
    </source>
</evidence>
<reference evidence="6" key="1">
    <citation type="submission" date="2016-10" db="EMBL/GenBank/DDBJ databases">
        <authorList>
            <person name="Varghese N."/>
            <person name="Submissions S."/>
        </authorList>
    </citation>
    <scope>NUCLEOTIDE SEQUENCE [LARGE SCALE GENOMIC DNA]</scope>
    <source>
        <strain evidence="6">CGMCC 4.3530</strain>
    </source>
</reference>
<dbReference type="AlphaFoldDB" id="A0A1H3IZN7"/>
<dbReference type="InterPro" id="IPR000873">
    <property type="entry name" value="AMP-dep_synth/lig_dom"/>
</dbReference>
<dbReference type="InterPro" id="IPR025110">
    <property type="entry name" value="AMP-bd_C"/>
</dbReference>
<evidence type="ECO:0000256" key="2">
    <source>
        <dbReference type="ARBA" id="ARBA00022598"/>
    </source>
</evidence>
<dbReference type="Gene3D" id="3.40.50.12780">
    <property type="entry name" value="N-terminal domain of ligase-like"/>
    <property type="match status" value="1"/>
</dbReference>
<dbReference type="EMBL" id="FNOK01000024">
    <property type="protein sequence ID" value="SDY32815.1"/>
    <property type="molecule type" value="Genomic_DNA"/>
</dbReference>
<dbReference type="InterPro" id="IPR050237">
    <property type="entry name" value="ATP-dep_AMP-bd_enzyme"/>
</dbReference>
<dbReference type="OrthoDB" id="2579187at2"/>